<dbReference type="Gene3D" id="1.10.10.10">
    <property type="entry name" value="Winged helix-like DNA-binding domain superfamily/Winged helix DNA-binding domain"/>
    <property type="match status" value="1"/>
</dbReference>
<evidence type="ECO:0000256" key="3">
    <source>
        <dbReference type="ARBA" id="ARBA00023125"/>
    </source>
</evidence>
<proteinExistence type="inferred from homology"/>
<dbReference type="GO" id="GO:0043565">
    <property type="term" value="F:sequence-specific DNA binding"/>
    <property type="evidence" value="ECO:0007669"/>
    <property type="project" value="TreeGrafter"/>
</dbReference>
<keyword evidence="8" id="KW-1185">Reference proteome</keyword>
<dbReference type="Proteomes" id="UP000022447">
    <property type="component" value="Unassembled WGS sequence"/>
</dbReference>
<dbReference type="PROSITE" id="PS50931">
    <property type="entry name" value="HTH_LYSR"/>
    <property type="match status" value="1"/>
</dbReference>
<dbReference type="InterPro" id="IPR036390">
    <property type="entry name" value="WH_DNA-bd_sf"/>
</dbReference>
<name>X7EBE1_9RHOB</name>
<feature type="domain" description="HTH lysR-type" evidence="6">
    <location>
        <begin position="58"/>
        <end position="115"/>
    </location>
</feature>
<evidence type="ECO:0000256" key="2">
    <source>
        <dbReference type="ARBA" id="ARBA00023015"/>
    </source>
</evidence>
<evidence type="ECO:0000256" key="5">
    <source>
        <dbReference type="SAM" id="MobiDB-lite"/>
    </source>
</evidence>
<keyword evidence="4" id="KW-0804">Transcription</keyword>
<dbReference type="Pfam" id="PF03466">
    <property type="entry name" value="LysR_substrate"/>
    <property type="match status" value="1"/>
</dbReference>
<keyword evidence="3" id="KW-0238">DNA-binding</keyword>
<evidence type="ECO:0000313" key="7">
    <source>
        <dbReference type="EMBL" id="ETX13195.1"/>
    </source>
</evidence>
<keyword evidence="2" id="KW-0805">Transcription regulation</keyword>
<dbReference type="InterPro" id="IPR036388">
    <property type="entry name" value="WH-like_DNA-bd_sf"/>
</dbReference>
<feature type="region of interest" description="Disordered" evidence="5">
    <location>
        <begin position="1"/>
        <end position="29"/>
    </location>
</feature>
<dbReference type="eggNOG" id="COG0583">
    <property type="taxonomic scope" value="Bacteria"/>
</dbReference>
<dbReference type="FunFam" id="1.10.10.10:FF:000001">
    <property type="entry name" value="LysR family transcriptional regulator"/>
    <property type="match status" value="1"/>
</dbReference>
<dbReference type="InterPro" id="IPR058163">
    <property type="entry name" value="LysR-type_TF_proteobact-type"/>
</dbReference>
<evidence type="ECO:0000256" key="1">
    <source>
        <dbReference type="ARBA" id="ARBA00009437"/>
    </source>
</evidence>
<feature type="compositionally biased region" description="Basic and acidic residues" evidence="5">
    <location>
        <begin position="1"/>
        <end position="11"/>
    </location>
</feature>
<evidence type="ECO:0000256" key="4">
    <source>
        <dbReference type="ARBA" id="ARBA00023163"/>
    </source>
</evidence>
<evidence type="ECO:0000313" key="8">
    <source>
        <dbReference type="Proteomes" id="UP000022447"/>
    </source>
</evidence>
<dbReference type="SUPFAM" id="SSF46785">
    <property type="entry name" value="Winged helix' DNA-binding domain"/>
    <property type="match status" value="1"/>
</dbReference>
<comment type="similarity">
    <text evidence="1">Belongs to the LysR transcriptional regulatory family.</text>
</comment>
<reference evidence="7 8" key="1">
    <citation type="submission" date="2014-01" db="EMBL/GenBank/DDBJ databases">
        <title>Roseivivax halodurans JCM 10272 Genome Sequencing.</title>
        <authorList>
            <person name="Lai Q."/>
            <person name="Li G."/>
            <person name="Shao Z."/>
        </authorList>
    </citation>
    <scope>NUCLEOTIDE SEQUENCE [LARGE SCALE GENOMIC DNA]</scope>
    <source>
        <strain evidence="7 8">JCM 10272</strain>
    </source>
</reference>
<comment type="caution">
    <text evidence="7">The sequence shown here is derived from an EMBL/GenBank/DDBJ whole genome shotgun (WGS) entry which is preliminary data.</text>
</comment>
<accession>X7EBE1</accession>
<dbReference type="Gene3D" id="3.40.190.290">
    <property type="match status" value="1"/>
</dbReference>
<dbReference type="EMBL" id="JALZ01000033">
    <property type="protein sequence ID" value="ETX13195.1"/>
    <property type="molecule type" value="Genomic_DNA"/>
</dbReference>
<gene>
    <name evidence="7" type="ORF">OCH239_12800</name>
</gene>
<dbReference type="PANTHER" id="PTHR30537:SF3">
    <property type="entry name" value="TRANSCRIPTIONAL REGULATORY PROTEIN"/>
    <property type="match status" value="1"/>
</dbReference>
<dbReference type="Pfam" id="PF00126">
    <property type="entry name" value="HTH_1"/>
    <property type="match status" value="1"/>
</dbReference>
<protein>
    <recommendedName>
        <fullName evidence="6">HTH lysR-type domain-containing protein</fullName>
    </recommendedName>
</protein>
<dbReference type="PANTHER" id="PTHR30537">
    <property type="entry name" value="HTH-TYPE TRANSCRIPTIONAL REGULATOR"/>
    <property type="match status" value="1"/>
</dbReference>
<organism evidence="7 8">
    <name type="scientific">Roseivivax halodurans JCM 10272</name>
    <dbReference type="NCBI Taxonomy" id="1449350"/>
    <lineage>
        <taxon>Bacteria</taxon>
        <taxon>Pseudomonadati</taxon>
        <taxon>Pseudomonadota</taxon>
        <taxon>Alphaproteobacteria</taxon>
        <taxon>Rhodobacterales</taxon>
        <taxon>Roseobacteraceae</taxon>
        <taxon>Roseivivax</taxon>
    </lineage>
</organism>
<sequence>MADCRERHVGPDIRSSWSRSGTRGGDQARIRTSACSTIKTAIFHGKLFPDAMAEGQIMDWDNIRFFHAVAKAGSFSEASRRLKVSQPTVGRHIRLLEDRLDAELFHRLPSGLVLTDAGRRIFEKAEEMAFSAQGLADRIAGTRSRIEGRITLTSAEGLGQSWLIPILRDLSSHHHGLDIDVTLSNVRLDVAKGEADLALRMGEPHDESLIGRQIGSVPFKLYASRRYLEMFGHPEDILELSGHRTIESGGVIQNVPQARYLREIGARARPALKLDSLLAQKAAAEEGMGLAALPTYVAAASPSLIPVLPEKFRVSVPLWLLTRSELRRSARVGVVRSFLAGAARKGFDGIPGAIAAACSTDAASASPTGTTRL</sequence>
<dbReference type="InterPro" id="IPR005119">
    <property type="entry name" value="LysR_subst-bd"/>
</dbReference>
<evidence type="ECO:0000259" key="6">
    <source>
        <dbReference type="PROSITE" id="PS50931"/>
    </source>
</evidence>
<dbReference type="GO" id="GO:0003700">
    <property type="term" value="F:DNA-binding transcription factor activity"/>
    <property type="evidence" value="ECO:0007669"/>
    <property type="project" value="InterPro"/>
</dbReference>
<dbReference type="InterPro" id="IPR000847">
    <property type="entry name" value="LysR_HTH_N"/>
</dbReference>
<dbReference type="PRINTS" id="PR00039">
    <property type="entry name" value="HTHLYSR"/>
</dbReference>
<dbReference type="GO" id="GO:0006351">
    <property type="term" value="P:DNA-templated transcription"/>
    <property type="evidence" value="ECO:0007669"/>
    <property type="project" value="TreeGrafter"/>
</dbReference>
<dbReference type="STRING" id="1449350.OCH239_12800"/>
<dbReference type="SUPFAM" id="SSF53850">
    <property type="entry name" value="Periplasmic binding protein-like II"/>
    <property type="match status" value="1"/>
</dbReference>
<dbReference type="AlphaFoldDB" id="X7EBE1"/>